<organism evidence="4 5">
    <name type="scientific">Geodermatophilus obscurus</name>
    <dbReference type="NCBI Taxonomy" id="1861"/>
    <lineage>
        <taxon>Bacteria</taxon>
        <taxon>Bacillati</taxon>
        <taxon>Actinomycetota</taxon>
        <taxon>Actinomycetes</taxon>
        <taxon>Geodermatophilales</taxon>
        <taxon>Geodermatophilaceae</taxon>
        <taxon>Geodermatophilus</taxon>
    </lineage>
</organism>
<evidence type="ECO:0000256" key="1">
    <source>
        <dbReference type="ARBA" id="ARBA00023002"/>
    </source>
</evidence>
<dbReference type="EMBL" id="FOWE01000001">
    <property type="protein sequence ID" value="SFN92010.1"/>
    <property type="molecule type" value="Genomic_DNA"/>
</dbReference>
<dbReference type="SUPFAM" id="SSF51905">
    <property type="entry name" value="FAD/NAD(P)-binding domain"/>
    <property type="match status" value="1"/>
</dbReference>
<dbReference type="GO" id="GO:0071949">
    <property type="term" value="F:FAD binding"/>
    <property type="evidence" value="ECO:0007669"/>
    <property type="project" value="InterPro"/>
</dbReference>
<sequence length="235" mass="24925">MEVRLSDGGAGTVDLVVGADGLHSHTRGLVLPDAPQPRATGQLIRRAPAPRPPQVMRYSMLDGGPELGKVGVVPVSRTGLDVWLLEPDRGAERPPPERLPDVLRERLRPFGGPVPAVVASVTAEVDVRSLQSLLLPPPWSRGRTVAIGDAAHTTTPQMAYGVGLAIEDAVVLAEVLADDDVPGALRRSGARRFDRCRLVVETSVRLGECGQRPPADPSLPGRLMGQALAELARPV</sequence>
<dbReference type="InterPro" id="IPR002938">
    <property type="entry name" value="FAD-bd"/>
</dbReference>
<gene>
    <name evidence="4" type="ORF">SAMN05660359_00648</name>
</gene>
<evidence type="ECO:0000313" key="4">
    <source>
        <dbReference type="EMBL" id="SFN92010.1"/>
    </source>
</evidence>
<evidence type="ECO:0000313" key="5">
    <source>
        <dbReference type="Proteomes" id="UP000183642"/>
    </source>
</evidence>
<evidence type="ECO:0000256" key="2">
    <source>
        <dbReference type="ARBA" id="ARBA00023033"/>
    </source>
</evidence>
<reference evidence="5" key="1">
    <citation type="submission" date="2016-10" db="EMBL/GenBank/DDBJ databases">
        <authorList>
            <person name="Varghese N."/>
            <person name="Submissions S."/>
        </authorList>
    </citation>
    <scope>NUCLEOTIDE SEQUENCE [LARGE SCALE GENOMIC DNA]</scope>
    <source>
        <strain evidence="5">DSM 43161</strain>
    </source>
</reference>
<dbReference type="AlphaFoldDB" id="A0A1I5CYD7"/>
<evidence type="ECO:0000259" key="3">
    <source>
        <dbReference type="Pfam" id="PF01494"/>
    </source>
</evidence>
<dbReference type="OrthoDB" id="9782160at2"/>
<name>A0A1I5CYD7_9ACTN</name>
<feature type="domain" description="FAD-binding" evidence="3">
    <location>
        <begin position="14"/>
        <end position="177"/>
    </location>
</feature>
<dbReference type="Proteomes" id="UP000183642">
    <property type="component" value="Unassembled WGS sequence"/>
</dbReference>
<dbReference type="Pfam" id="PF01494">
    <property type="entry name" value="FAD_binding_3"/>
    <property type="match status" value="1"/>
</dbReference>
<dbReference type="Gene3D" id="3.50.50.60">
    <property type="entry name" value="FAD/NAD(P)-binding domain"/>
    <property type="match status" value="1"/>
</dbReference>
<keyword evidence="2" id="KW-0503">Monooxygenase</keyword>
<dbReference type="PANTHER" id="PTHR13789:SF309">
    <property type="entry name" value="PUTATIVE (AFU_ORTHOLOGUE AFUA_6G14510)-RELATED"/>
    <property type="match status" value="1"/>
</dbReference>
<dbReference type="InterPro" id="IPR036188">
    <property type="entry name" value="FAD/NAD-bd_sf"/>
</dbReference>
<keyword evidence="1" id="KW-0560">Oxidoreductase</keyword>
<keyword evidence="5" id="KW-1185">Reference proteome</keyword>
<proteinExistence type="predicted"/>
<dbReference type="PANTHER" id="PTHR13789">
    <property type="entry name" value="MONOOXYGENASE"/>
    <property type="match status" value="1"/>
</dbReference>
<dbReference type="InterPro" id="IPR050493">
    <property type="entry name" value="FAD-dep_Monooxygenase_BioMet"/>
</dbReference>
<dbReference type="GO" id="GO:0004497">
    <property type="term" value="F:monooxygenase activity"/>
    <property type="evidence" value="ECO:0007669"/>
    <property type="project" value="UniProtKB-KW"/>
</dbReference>
<accession>A0A1I5CYD7</accession>
<dbReference type="PRINTS" id="PR00420">
    <property type="entry name" value="RNGMNOXGNASE"/>
</dbReference>
<protein>
    <submittedName>
        <fullName evidence="4">FAD binding domain-containing protein</fullName>
    </submittedName>
</protein>